<accession>A0ABU5RZY6</accession>
<dbReference type="NCBIfam" id="NF001886">
    <property type="entry name" value="PRK00642.1"/>
    <property type="match status" value="1"/>
</dbReference>
<evidence type="ECO:0000313" key="6">
    <source>
        <dbReference type="EMBL" id="MEA5401766.1"/>
    </source>
</evidence>
<dbReference type="InterPro" id="IPR008162">
    <property type="entry name" value="Pyrophosphatase"/>
</dbReference>
<comment type="cofactor">
    <cofactor evidence="1">
        <name>Mg(2+)</name>
        <dbReference type="ChEBI" id="CHEBI:18420"/>
    </cofactor>
</comment>
<keyword evidence="7" id="KW-1185">Reference proteome</keyword>
<evidence type="ECO:0000256" key="1">
    <source>
        <dbReference type="ARBA" id="ARBA00001946"/>
    </source>
</evidence>
<dbReference type="EMBL" id="JAYGIL010000003">
    <property type="protein sequence ID" value="MEA5401766.1"/>
    <property type="molecule type" value="Genomic_DNA"/>
</dbReference>
<evidence type="ECO:0000256" key="4">
    <source>
        <dbReference type="ARBA" id="ARBA00022801"/>
    </source>
</evidence>
<organism evidence="6 7">
    <name type="scientific">Arcicella gelida</name>
    <dbReference type="NCBI Taxonomy" id="2984195"/>
    <lineage>
        <taxon>Bacteria</taxon>
        <taxon>Pseudomonadati</taxon>
        <taxon>Bacteroidota</taxon>
        <taxon>Cytophagia</taxon>
        <taxon>Cytophagales</taxon>
        <taxon>Flectobacillaceae</taxon>
        <taxon>Arcicella</taxon>
    </lineage>
</organism>
<keyword evidence="5" id="KW-0460">Magnesium</keyword>
<dbReference type="InterPro" id="IPR036649">
    <property type="entry name" value="Pyrophosphatase_sf"/>
</dbReference>
<comment type="caution">
    <text evidence="6">The sequence shown here is derived from an EMBL/GenBank/DDBJ whole genome shotgun (WGS) entry which is preliminary data.</text>
</comment>
<dbReference type="Pfam" id="PF00719">
    <property type="entry name" value="Pyrophosphatase"/>
    <property type="match status" value="1"/>
</dbReference>
<keyword evidence="4 6" id="KW-0378">Hydrolase</keyword>
<protein>
    <recommendedName>
        <fullName evidence="2">inorganic diphosphatase</fullName>
        <ecNumber evidence="2">3.6.1.1</ecNumber>
    </recommendedName>
</protein>
<proteinExistence type="predicted"/>
<reference evidence="6 7" key="1">
    <citation type="submission" date="2023-12" db="EMBL/GenBank/DDBJ databases">
        <title>Novel species of the genus Arcicella isolated from rivers.</title>
        <authorList>
            <person name="Lu H."/>
        </authorList>
    </citation>
    <scope>NUCLEOTIDE SEQUENCE [LARGE SCALE GENOMIC DNA]</scope>
    <source>
        <strain evidence="6 7">DC2W</strain>
    </source>
</reference>
<dbReference type="Gene3D" id="3.90.80.10">
    <property type="entry name" value="Inorganic pyrophosphatase"/>
    <property type="match status" value="1"/>
</dbReference>
<evidence type="ECO:0000313" key="7">
    <source>
        <dbReference type="Proteomes" id="UP001303899"/>
    </source>
</evidence>
<sequence>MKKTSRVKKPVEKVIKTGIPHTPPSIHYQPISMQRNFYKAHPWHGIQIGDGMPKVVTAFIEIVSTDTVKYEIDKETGYLKIDRPQKFSNIVPALYGFLPQTYCGEITAEFAREKSGKEIEKGDGDPLDILVLSERTITHGDIICQAIPIGGIRMIDKGEADDKIIAVLKGDSMYGGWTDISQCPKPIIDRLVHYFLTYKNIPGEEKVAVDIDEVYGAEVAHQIILKSREDYRNLVG</sequence>
<name>A0ABU5RZY6_9BACT</name>
<evidence type="ECO:0000256" key="5">
    <source>
        <dbReference type="ARBA" id="ARBA00022842"/>
    </source>
</evidence>
<dbReference type="Proteomes" id="UP001303899">
    <property type="component" value="Unassembled WGS sequence"/>
</dbReference>
<dbReference type="PANTHER" id="PTHR10286">
    <property type="entry name" value="INORGANIC PYROPHOSPHATASE"/>
    <property type="match status" value="1"/>
</dbReference>
<dbReference type="SUPFAM" id="SSF50324">
    <property type="entry name" value="Inorganic pyrophosphatase"/>
    <property type="match status" value="1"/>
</dbReference>
<dbReference type="PROSITE" id="PS00387">
    <property type="entry name" value="PPASE"/>
    <property type="match status" value="1"/>
</dbReference>
<evidence type="ECO:0000256" key="2">
    <source>
        <dbReference type="ARBA" id="ARBA00012146"/>
    </source>
</evidence>
<keyword evidence="3" id="KW-0479">Metal-binding</keyword>
<dbReference type="GO" id="GO:0004427">
    <property type="term" value="F:inorganic diphosphate phosphatase activity"/>
    <property type="evidence" value="ECO:0007669"/>
    <property type="project" value="UniProtKB-EC"/>
</dbReference>
<evidence type="ECO:0000256" key="3">
    <source>
        <dbReference type="ARBA" id="ARBA00022723"/>
    </source>
</evidence>
<gene>
    <name evidence="6" type="ORF">VB776_02490</name>
</gene>
<dbReference type="EC" id="3.6.1.1" evidence="2"/>